<gene>
    <name evidence="1" type="ORF">BJX63DRAFT_417109</name>
</gene>
<comment type="caution">
    <text evidence="1">The sequence shown here is derived from an EMBL/GenBank/DDBJ whole genome shotgun (WGS) entry which is preliminary data.</text>
</comment>
<dbReference type="PANTHER" id="PTHR37540:SF5">
    <property type="entry name" value="TRANSCRIPTION FACTOR DOMAIN-CONTAINING PROTEIN"/>
    <property type="match status" value="1"/>
</dbReference>
<keyword evidence="2" id="KW-1185">Reference proteome</keyword>
<protein>
    <submittedName>
        <fullName evidence="1">Uncharacterized protein</fullName>
    </submittedName>
</protein>
<evidence type="ECO:0000313" key="2">
    <source>
        <dbReference type="Proteomes" id="UP001610334"/>
    </source>
</evidence>
<dbReference type="Proteomes" id="UP001610334">
    <property type="component" value="Unassembled WGS sequence"/>
</dbReference>
<evidence type="ECO:0000313" key="1">
    <source>
        <dbReference type="EMBL" id="KAL2801558.1"/>
    </source>
</evidence>
<accession>A0ABR4GR66</accession>
<dbReference type="PANTHER" id="PTHR37540">
    <property type="entry name" value="TRANSCRIPTION FACTOR (ACR-2), PUTATIVE-RELATED-RELATED"/>
    <property type="match status" value="1"/>
</dbReference>
<proteinExistence type="predicted"/>
<sequence>MMSTEAGQGKEGKFVFVGGPLMNKGGPLRSRAIRQGLRETKQRRQTKAAVESEELLSKGINPECTCNREMTGLRHSELPFGSETIQRFRPIKPKAPESRIRLRQSYLCSFCGRYTAMCAQRPPGVGSVFDIVSGNRDPLLPNDPSTARLNMHELLHLAGTEIWPNFRPLGYTTDCYQSWVVPYNDKLNFYAVLWSASYHLDVLRLTYGSPGYEAGSQQQFFLKGLALKTLREAIETYTGVTPIDNIIMCILYLAVNDTAMTRVYRDPSPFRPRFVGLHALDFYGSRDYHSLHWSVIQNLLGDFGGIHALRTFAVAWLLSISDIMNAVHTLRKPIYPCLGLDGTVLSLDTPLLLFAPYGVKVKVGSQKPGIGFHNLLSLEPPVQRGLVTALANVGELAYVLQCLSEQSCSPKALDLLGDCRNLVHHRLFSLANEKDPTEKILQYQGESAAATEQSKELYLTSRLAAILFAIHVTFPIPRSSIVSAPLLDYLCPKLESLVDQGISNKIMLWCASVALIALDGKPAYKQVMKLFQKLCRDLGVHRLKVLLRLLRSFAWMDSAVEHHYHGQWRNIF</sequence>
<reference evidence="1 2" key="1">
    <citation type="submission" date="2024-07" db="EMBL/GenBank/DDBJ databases">
        <title>Section-level genome sequencing and comparative genomics of Aspergillus sections Usti and Cavernicolus.</title>
        <authorList>
            <consortium name="Lawrence Berkeley National Laboratory"/>
            <person name="Nybo J.L."/>
            <person name="Vesth T.C."/>
            <person name="Theobald S."/>
            <person name="Frisvad J.C."/>
            <person name="Larsen T.O."/>
            <person name="Kjaerboelling I."/>
            <person name="Rothschild-Mancinelli K."/>
            <person name="Lyhne E.K."/>
            <person name="Kogle M.E."/>
            <person name="Barry K."/>
            <person name="Clum A."/>
            <person name="Na H."/>
            <person name="Ledsgaard L."/>
            <person name="Lin J."/>
            <person name="Lipzen A."/>
            <person name="Kuo A."/>
            <person name="Riley R."/>
            <person name="Mondo S."/>
            <person name="Labutti K."/>
            <person name="Haridas S."/>
            <person name="Pangalinan J."/>
            <person name="Salamov A.A."/>
            <person name="Simmons B.A."/>
            <person name="Magnuson J.K."/>
            <person name="Chen J."/>
            <person name="Drula E."/>
            <person name="Henrissat B."/>
            <person name="Wiebenga A."/>
            <person name="Lubbers R.J."/>
            <person name="Gomes A.C."/>
            <person name="Makela M.R."/>
            <person name="Stajich J."/>
            <person name="Grigoriev I.V."/>
            <person name="Mortensen U.H."/>
            <person name="De Vries R.P."/>
            <person name="Baker S.E."/>
            <person name="Andersen M.R."/>
        </authorList>
    </citation>
    <scope>NUCLEOTIDE SEQUENCE [LARGE SCALE GENOMIC DNA]</scope>
    <source>
        <strain evidence="1 2">CBS 588.65</strain>
    </source>
</reference>
<dbReference type="EMBL" id="JBFXLT010000324">
    <property type="protein sequence ID" value="KAL2801558.1"/>
    <property type="molecule type" value="Genomic_DNA"/>
</dbReference>
<name>A0ABR4GR66_9EURO</name>
<organism evidence="1 2">
    <name type="scientific">Aspergillus granulosus</name>
    <dbReference type="NCBI Taxonomy" id="176169"/>
    <lineage>
        <taxon>Eukaryota</taxon>
        <taxon>Fungi</taxon>
        <taxon>Dikarya</taxon>
        <taxon>Ascomycota</taxon>
        <taxon>Pezizomycotina</taxon>
        <taxon>Eurotiomycetes</taxon>
        <taxon>Eurotiomycetidae</taxon>
        <taxon>Eurotiales</taxon>
        <taxon>Aspergillaceae</taxon>
        <taxon>Aspergillus</taxon>
        <taxon>Aspergillus subgen. Nidulantes</taxon>
    </lineage>
</organism>